<dbReference type="AlphaFoldDB" id="B0EEK2"/>
<dbReference type="GO" id="GO:0030968">
    <property type="term" value="P:endoplasmic reticulum unfolded protein response"/>
    <property type="evidence" value="ECO:0007669"/>
    <property type="project" value="TreeGrafter"/>
</dbReference>
<dbReference type="PANTHER" id="PTHR45639:SF3">
    <property type="entry name" value="HYPOXIA UP-REGULATED PROTEIN 1"/>
    <property type="match status" value="1"/>
</dbReference>
<protein>
    <submittedName>
        <fullName evidence="7">Luminal-binding protein, putative</fullName>
        <ecNumber evidence="7">1.3.1.74</ecNumber>
    </submittedName>
</protein>
<name>B0EEK2_ENTDS</name>
<sequence length="781" mass="89329">MTHNIKLILVFLSLLAVSFAAIVGMDVGTQFTKTAFIGPKKVDIVENEESKRKDPTLVGLDLNNRRVFGTKAQKLAFSSPKRIFMYSNKLIGKSFNDPFLEYLQSFIPSEIVPQNNTRMSSPPVYQVDNITLSAEEITGMIIQRQLKHVKTQYQTTVTDGVLTISPSSTPIERYALVHAAKLAKLQPIALVNSPMAFASSLAVNRDLFETPTNVLFIDIGATSVDIGVFNFSSESNTTGTVKALGYYTSPYFGGHNFDKVIADIVFKRVQNQVEDSDEKGGLYRQILQQSEKAKIVLSVNKETNVKIILPGGIDWSTPITLKEFEEASEEVRKRLDNILKEAIDFIGIKKEDIKMVQLLGGGMRVPMVLKTITEYFGEEKINRNVDAQEGGAFGAAYYALMQGLGRMKKQYKIKDFVPIDWYINSPYLDKEFKLFSHKWTMDSIRTVSFNKVNNTKDFNFTISYSMMGSKDKVAYMVGIGNQFNLNQTLNEKGVDISLTFKLNSYGLVDISKSEMKYTAWTNCTEKKYKIINVTEEVNETEINSTENIPKTENESITEEIKIEEEVIENGKEQINEESIEIKEEINNNETENQNKTKKTKITPKVEWEENIFECAKNETTRFNFVILYHPLISFMSRNYQRSKEILKWFDDVDESFKQIGEMINNFESTLYSLKKEINENESLENEKKEEFLKELNEQQEFLEFNTIDDIKVDELTKRVEVIKSITEFLHPELNEKINDNQLNETVINMTEEDPITNLENSTEPKTQGNDKNETTKPKTEL</sequence>
<keyword evidence="4" id="KW-0175">Coiled coil</keyword>
<feature type="region of interest" description="Disordered" evidence="5">
    <location>
        <begin position="749"/>
        <end position="781"/>
    </location>
</feature>
<evidence type="ECO:0000313" key="7">
    <source>
        <dbReference type="EMBL" id="EDR27045.1"/>
    </source>
</evidence>
<dbReference type="GO" id="GO:0032440">
    <property type="term" value="F:2-alkenal reductase [NAD(P)H] activity"/>
    <property type="evidence" value="ECO:0007669"/>
    <property type="project" value="UniProtKB-EC"/>
</dbReference>
<feature type="chain" id="PRO_5002749873" evidence="6">
    <location>
        <begin position="21"/>
        <end position="781"/>
    </location>
</feature>
<keyword evidence="2" id="KW-0067">ATP-binding</keyword>
<dbReference type="InterPro" id="IPR013126">
    <property type="entry name" value="Hsp_70_fam"/>
</dbReference>
<evidence type="ECO:0000256" key="2">
    <source>
        <dbReference type="ARBA" id="ARBA00022840"/>
    </source>
</evidence>
<dbReference type="PANTHER" id="PTHR45639">
    <property type="entry name" value="HSC70CB, ISOFORM G-RELATED"/>
    <property type="match status" value="1"/>
</dbReference>
<dbReference type="InterPro" id="IPR043129">
    <property type="entry name" value="ATPase_NBD"/>
</dbReference>
<dbReference type="OMA" id="WEENIFE"/>
<reference evidence="8" key="1">
    <citation type="submission" date="2007-12" db="EMBL/GenBank/DDBJ databases">
        <title>Annotation of Entamoeba dispar SAW760.</title>
        <authorList>
            <person name="Lorenzi H."/>
            <person name="Inman J."/>
            <person name="Schobel S."/>
            <person name="Amedeo P."/>
            <person name="Caler E."/>
        </authorList>
    </citation>
    <scope>NUCLEOTIDE SEQUENCE [LARGE SCALE GENOMIC DNA]</scope>
    <source>
        <strain evidence="8">ATCC PRA-260 / SAW760</strain>
    </source>
</reference>
<dbReference type="KEGG" id="edi:EDI_301740"/>
<gene>
    <name evidence="7" type="ORF">EDI_301740</name>
</gene>
<dbReference type="VEuPathDB" id="AmoebaDB:EDI_301740"/>
<organism evidence="8">
    <name type="scientific">Entamoeba dispar (strain ATCC PRA-260 / SAW760)</name>
    <dbReference type="NCBI Taxonomy" id="370354"/>
    <lineage>
        <taxon>Eukaryota</taxon>
        <taxon>Amoebozoa</taxon>
        <taxon>Evosea</taxon>
        <taxon>Archamoebae</taxon>
        <taxon>Mastigamoebida</taxon>
        <taxon>Entamoebidae</taxon>
        <taxon>Entamoeba</taxon>
    </lineage>
</organism>
<dbReference type="SUPFAM" id="SSF53067">
    <property type="entry name" value="Actin-like ATPase domain"/>
    <property type="match status" value="2"/>
</dbReference>
<feature type="signal peptide" evidence="6">
    <location>
        <begin position="1"/>
        <end position="20"/>
    </location>
</feature>
<accession>B0EEK2</accession>
<evidence type="ECO:0000256" key="5">
    <source>
        <dbReference type="SAM" id="MobiDB-lite"/>
    </source>
</evidence>
<keyword evidence="6" id="KW-0732">Signal</keyword>
<feature type="compositionally biased region" description="Polar residues" evidence="5">
    <location>
        <begin position="757"/>
        <end position="767"/>
    </location>
</feature>
<dbReference type="Gene3D" id="3.30.420.40">
    <property type="match status" value="2"/>
</dbReference>
<evidence type="ECO:0000313" key="8">
    <source>
        <dbReference type="Proteomes" id="UP000008076"/>
    </source>
</evidence>
<feature type="coiled-coil region" evidence="4">
    <location>
        <begin position="553"/>
        <end position="594"/>
    </location>
</feature>
<evidence type="ECO:0000256" key="3">
    <source>
        <dbReference type="ARBA" id="ARBA00023186"/>
    </source>
</evidence>
<dbReference type="Pfam" id="PF00012">
    <property type="entry name" value="HSP70"/>
    <property type="match status" value="1"/>
</dbReference>
<evidence type="ECO:0000256" key="6">
    <source>
        <dbReference type="SAM" id="SignalP"/>
    </source>
</evidence>
<dbReference type="RefSeq" id="XP_001736702.1">
    <property type="nucleotide sequence ID" value="XM_001736650.1"/>
</dbReference>
<dbReference type="GO" id="GO:0034663">
    <property type="term" value="C:endoplasmic reticulum chaperone complex"/>
    <property type="evidence" value="ECO:0007669"/>
    <property type="project" value="TreeGrafter"/>
</dbReference>
<keyword evidence="7" id="KW-0560">Oxidoreductase</keyword>
<proteinExistence type="predicted"/>
<dbReference type="GO" id="GO:0005524">
    <property type="term" value="F:ATP binding"/>
    <property type="evidence" value="ECO:0007669"/>
    <property type="project" value="UniProtKB-KW"/>
</dbReference>
<dbReference type="eggNOG" id="KOG0104">
    <property type="taxonomic scope" value="Eukaryota"/>
</dbReference>
<dbReference type="GeneID" id="5881711"/>
<evidence type="ECO:0000256" key="1">
    <source>
        <dbReference type="ARBA" id="ARBA00022741"/>
    </source>
</evidence>
<dbReference type="Proteomes" id="UP000008076">
    <property type="component" value="Unassembled WGS sequence"/>
</dbReference>
<dbReference type="EC" id="1.3.1.74" evidence="7"/>
<dbReference type="EMBL" id="DS548954">
    <property type="protein sequence ID" value="EDR27045.1"/>
    <property type="molecule type" value="Genomic_DNA"/>
</dbReference>
<dbReference type="Gene3D" id="3.90.640.10">
    <property type="entry name" value="Actin, Chain A, domain 4"/>
    <property type="match status" value="1"/>
</dbReference>
<keyword evidence="8" id="KW-1185">Reference proteome</keyword>
<dbReference type="GO" id="GO:0140662">
    <property type="term" value="F:ATP-dependent protein folding chaperone"/>
    <property type="evidence" value="ECO:0007669"/>
    <property type="project" value="InterPro"/>
</dbReference>
<evidence type="ECO:0000256" key="4">
    <source>
        <dbReference type="SAM" id="Coils"/>
    </source>
</evidence>
<feature type="compositionally biased region" description="Basic and acidic residues" evidence="5">
    <location>
        <begin position="768"/>
        <end position="781"/>
    </location>
</feature>
<dbReference type="OrthoDB" id="10262720at2759"/>
<keyword evidence="3" id="KW-0143">Chaperone</keyword>
<keyword evidence="1" id="KW-0547">Nucleotide-binding</keyword>